<dbReference type="InterPro" id="IPR012340">
    <property type="entry name" value="NA-bd_OB-fold"/>
</dbReference>
<keyword evidence="5" id="KW-1185">Reference proteome</keyword>
<sequence length="152" mass="16096">MIDALIAGKLFGAAVERTGQSGKAFVTAKVRATDSDGEGQFINVVAFDDRAKTALLALSDGDSVSVSGAMKIGTYEARDGTTRISISMVAAAVLTSYHVRRKREAVAQASGPKPEPPERATATRKHQGLRDAEKLYGGDAAPMVEDRLDEPF</sequence>
<proteinExistence type="predicted"/>
<reference evidence="4 5" key="1">
    <citation type="submission" date="2023-07" db="EMBL/GenBank/DDBJ databases">
        <title>Sorghum-associated microbial communities from plants grown in Nebraska, USA.</title>
        <authorList>
            <person name="Schachtman D."/>
        </authorList>
    </citation>
    <scope>NUCLEOTIDE SEQUENCE [LARGE SCALE GENOMIC DNA]</scope>
    <source>
        <strain evidence="4 5">DS1316</strain>
    </source>
</reference>
<comment type="caution">
    <text evidence="4">The sequence shown here is derived from an EMBL/GenBank/DDBJ whole genome shotgun (WGS) entry which is preliminary data.</text>
</comment>
<dbReference type="SUPFAM" id="SSF50249">
    <property type="entry name" value="Nucleic acid-binding proteins"/>
    <property type="match status" value="1"/>
</dbReference>
<evidence type="ECO:0000256" key="3">
    <source>
        <dbReference type="SAM" id="MobiDB-lite"/>
    </source>
</evidence>
<feature type="region of interest" description="Disordered" evidence="3">
    <location>
        <begin position="103"/>
        <end position="152"/>
    </location>
</feature>
<evidence type="ECO:0000256" key="1">
    <source>
        <dbReference type="ARBA" id="ARBA00023125"/>
    </source>
</evidence>
<organism evidence="4 5">
    <name type="scientific">Paraburkholderia terricola</name>
    <dbReference type="NCBI Taxonomy" id="169427"/>
    <lineage>
        <taxon>Bacteria</taxon>
        <taxon>Pseudomonadati</taxon>
        <taxon>Pseudomonadota</taxon>
        <taxon>Betaproteobacteria</taxon>
        <taxon>Burkholderiales</taxon>
        <taxon>Burkholderiaceae</taxon>
        <taxon>Paraburkholderia</taxon>
    </lineage>
</organism>
<name>A0ABU1LT88_9BURK</name>
<dbReference type="Pfam" id="PF00436">
    <property type="entry name" value="SSB"/>
    <property type="match status" value="1"/>
</dbReference>
<dbReference type="InterPro" id="IPR000424">
    <property type="entry name" value="Primosome_PriB/ssb"/>
</dbReference>
<dbReference type="RefSeq" id="WP_310121496.1">
    <property type="nucleotide sequence ID" value="NZ_JAVDRP010000005.1"/>
</dbReference>
<dbReference type="CDD" id="cd04496">
    <property type="entry name" value="SSB_OBF"/>
    <property type="match status" value="1"/>
</dbReference>
<gene>
    <name evidence="4" type="ORF">J2804_003145</name>
</gene>
<evidence type="ECO:0000256" key="2">
    <source>
        <dbReference type="PROSITE-ProRule" id="PRU00252"/>
    </source>
</evidence>
<evidence type="ECO:0000313" key="4">
    <source>
        <dbReference type="EMBL" id="MDR6409740.1"/>
    </source>
</evidence>
<dbReference type="GO" id="GO:0003677">
    <property type="term" value="F:DNA binding"/>
    <property type="evidence" value="ECO:0007669"/>
    <property type="project" value="UniProtKB-KW"/>
</dbReference>
<accession>A0ABU1LT88</accession>
<evidence type="ECO:0000313" key="5">
    <source>
        <dbReference type="Proteomes" id="UP001264340"/>
    </source>
</evidence>
<dbReference type="Gene3D" id="2.40.50.140">
    <property type="entry name" value="Nucleic acid-binding proteins"/>
    <property type="match status" value="1"/>
</dbReference>
<keyword evidence="1 2" id="KW-0238">DNA-binding</keyword>
<protein>
    <submittedName>
        <fullName evidence="4">Single-stranded DNA-binding protein</fullName>
    </submittedName>
</protein>
<dbReference type="EMBL" id="JAVDRP010000005">
    <property type="protein sequence ID" value="MDR6409740.1"/>
    <property type="molecule type" value="Genomic_DNA"/>
</dbReference>
<dbReference type="PROSITE" id="PS50935">
    <property type="entry name" value="SSB"/>
    <property type="match status" value="1"/>
</dbReference>
<dbReference type="Proteomes" id="UP001264340">
    <property type="component" value="Unassembled WGS sequence"/>
</dbReference>